<accession>A0A2C7A8U4</accession>
<dbReference type="EMBL" id="PDNU01000046">
    <property type="protein sequence ID" value="PHK93464.1"/>
    <property type="molecule type" value="Genomic_DNA"/>
</dbReference>
<dbReference type="Pfam" id="PF04796">
    <property type="entry name" value="RepA_C"/>
    <property type="match status" value="1"/>
</dbReference>
<organism evidence="1 2">
    <name type="scientific">Teichococcus rhizosphaerae</name>
    <dbReference type="NCBI Taxonomy" id="1335062"/>
    <lineage>
        <taxon>Bacteria</taxon>
        <taxon>Pseudomonadati</taxon>
        <taxon>Pseudomonadota</taxon>
        <taxon>Alphaproteobacteria</taxon>
        <taxon>Acetobacterales</taxon>
        <taxon>Roseomonadaceae</taxon>
        <taxon>Roseomonas</taxon>
    </lineage>
</organism>
<gene>
    <name evidence="1" type="ORF">CR162_18495</name>
</gene>
<evidence type="ECO:0000313" key="1">
    <source>
        <dbReference type="EMBL" id="PHK93464.1"/>
    </source>
</evidence>
<proteinExistence type="predicted"/>
<dbReference type="Proteomes" id="UP000223527">
    <property type="component" value="Unassembled WGS sequence"/>
</dbReference>
<name>A0A2C7A8U4_9PROT</name>
<dbReference type="InterPro" id="IPR006881">
    <property type="entry name" value="RepA_C"/>
</dbReference>
<comment type="caution">
    <text evidence="1">The sequence shown here is derived from an EMBL/GenBank/DDBJ whole genome shotgun (WGS) entry which is preliminary data.</text>
</comment>
<reference evidence="1 2" key="1">
    <citation type="submission" date="2017-10" db="EMBL/GenBank/DDBJ databases">
        <authorList>
            <person name="Banno H."/>
            <person name="Chua N.-H."/>
        </authorList>
    </citation>
    <scope>NUCLEOTIDE SEQUENCE [LARGE SCALE GENOMIC DNA]</scope>
    <source>
        <strain evidence="1 2">YW11</strain>
    </source>
</reference>
<dbReference type="OrthoDB" id="932750at2"/>
<protein>
    <submittedName>
        <fullName evidence="1">Pirin</fullName>
    </submittedName>
</protein>
<keyword evidence="2" id="KW-1185">Reference proteome</keyword>
<dbReference type="AlphaFoldDB" id="A0A2C7A8U4"/>
<evidence type="ECO:0000313" key="2">
    <source>
        <dbReference type="Proteomes" id="UP000223527"/>
    </source>
</evidence>
<dbReference type="RefSeq" id="WP_099097009.1">
    <property type="nucleotide sequence ID" value="NZ_PDNU01000046.1"/>
</dbReference>
<sequence>MADIHRLILTHGIDEARRQAASAHERAVVEAAYQVLSEETESIGFTYSGFALTSLPHKEQQEMVWRRESHNLSLVLQSGTDRLGKVVGLPYGSYARFILLFLQSEAVKTGSREIELGRSMQVWLGRMGLSIGGNSYRLVKEQAKRISVCRLTFFSMNGDQEILRNGGFVEGAISMTGISTSPDQPSLWQDKVRLDEAFFKALRDHPVPVSEGALKAIGPRSMSLDVYIWLAYRLHALKRDTDVTWPALYGQFGAGFKRLRAFRAQFLESLQLALAAYPEARVTVNEVGVTLHPSRPAIAKL</sequence>